<dbReference type="Proteomes" id="UP001153069">
    <property type="component" value="Unassembled WGS sequence"/>
</dbReference>
<dbReference type="GO" id="GO:0004566">
    <property type="term" value="F:beta-glucuronidase activity"/>
    <property type="evidence" value="ECO:0007669"/>
    <property type="project" value="TreeGrafter"/>
</dbReference>
<comment type="caution">
    <text evidence="3">The sequence shown here is derived from an EMBL/GenBank/DDBJ whole genome shotgun (WGS) entry which is preliminary data.</text>
</comment>
<dbReference type="PANTHER" id="PTHR14363">
    <property type="entry name" value="HEPARANASE-RELATED"/>
    <property type="match status" value="1"/>
</dbReference>
<dbReference type="GO" id="GO:0016020">
    <property type="term" value="C:membrane"/>
    <property type="evidence" value="ECO:0007669"/>
    <property type="project" value="InterPro"/>
</dbReference>
<evidence type="ECO:0000313" key="3">
    <source>
        <dbReference type="EMBL" id="CAB9521690.1"/>
    </source>
</evidence>
<dbReference type="OrthoDB" id="186532at2759"/>
<dbReference type="Gene3D" id="3.20.20.80">
    <property type="entry name" value="Glycosidases"/>
    <property type="match status" value="1"/>
</dbReference>
<feature type="signal peptide" evidence="2">
    <location>
        <begin position="1"/>
        <end position="26"/>
    </location>
</feature>
<keyword evidence="4" id="KW-1185">Reference proteome</keyword>
<dbReference type="AlphaFoldDB" id="A0A9N8END3"/>
<dbReference type="Pfam" id="PF03662">
    <property type="entry name" value="Glyco_hydro_79n"/>
    <property type="match status" value="1"/>
</dbReference>
<proteinExistence type="inferred from homology"/>
<reference evidence="3" key="1">
    <citation type="submission" date="2020-06" db="EMBL/GenBank/DDBJ databases">
        <authorList>
            <consortium name="Plant Systems Biology data submission"/>
        </authorList>
    </citation>
    <scope>NUCLEOTIDE SEQUENCE</scope>
    <source>
        <strain evidence="3">D6</strain>
    </source>
</reference>
<evidence type="ECO:0000256" key="2">
    <source>
        <dbReference type="SAM" id="SignalP"/>
    </source>
</evidence>
<dbReference type="EMBL" id="CAICTM010001220">
    <property type="protein sequence ID" value="CAB9521690.1"/>
    <property type="molecule type" value="Genomic_DNA"/>
</dbReference>
<dbReference type="InterPro" id="IPR005199">
    <property type="entry name" value="Glyco_hydro_79"/>
</dbReference>
<name>A0A9N8END3_9STRA</name>
<dbReference type="SUPFAM" id="SSF51445">
    <property type="entry name" value="(Trans)glycosidases"/>
    <property type="match status" value="1"/>
</dbReference>
<accession>A0A9N8END3</accession>
<evidence type="ECO:0000313" key="4">
    <source>
        <dbReference type="Proteomes" id="UP001153069"/>
    </source>
</evidence>
<comment type="similarity">
    <text evidence="1">Belongs to the glycosyl hydrolase 79 family.</text>
</comment>
<dbReference type="InterPro" id="IPR017853">
    <property type="entry name" value="GH"/>
</dbReference>
<feature type="chain" id="PRO_5040153341" evidence="2">
    <location>
        <begin position="27"/>
        <end position="582"/>
    </location>
</feature>
<organism evidence="3 4">
    <name type="scientific">Seminavis robusta</name>
    <dbReference type="NCBI Taxonomy" id="568900"/>
    <lineage>
        <taxon>Eukaryota</taxon>
        <taxon>Sar</taxon>
        <taxon>Stramenopiles</taxon>
        <taxon>Ochrophyta</taxon>
        <taxon>Bacillariophyta</taxon>
        <taxon>Bacillariophyceae</taxon>
        <taxon>Bacillariophycidae</taxon>
        <taxon>Naviculales</taxon>
        <taxon>Naviculaceae</taxon>
        <taxon>Seminavis</taxon>
    </lineage>
</organism>
<keyword evidence="2" id="KW-0732">Signal</keyword>
<sequence length="582" mass="64850">MMSCGRGGLLFFFFLVFFLLLLTATTFWNTNRHNEQVASSDAEVVVEISVGEIAHERESDDGYVCVTMDWWPGNKCDYGVCPWKNGSILTTDLSHPRLQNLLRAIPRVTLRIGGTQADTVVYQDDDSSSSTPCLPFEPSETPSPHFQHGCLTRSKWRDIAAFANQTGANIIFGISALAGRQSSSSAAAVPAWDSSNAEAFLRFLKQDHRLYQSIVGFEFGNELNYVPNRTITPQEQARGFQALHELLQRVFPQKSFQLYGPDLGGWSDTFIRDFLAALGSSNHTSHSILTGITWHSYPLGPGYNNPHLMNTILNPKVLDSFGKKEAAALFNHTHNAKQKLVMGETGGAYNSGHDTVNNRFVDSFWYLQAMGVLAQHRHDMFCRQALVGGNYELINTKPHGSDNNMYYPNPSYFAAYLFAQIMGAQARHVTTLGRMEEHHANANNSGMEDSSSRVRVYAHCHVNHRRLGLLLLNYDNRTTIDFVLKGYDNDNNSDLIPRDEYHITATHIQADQVQCNGETVIVDEQGTFHLHPRTIIHVDSGIIIKVLPQSYAFVVFAKESVVSQRECGGATTTTSNGMASTV</sequence>
<protein>
    <submittedName>
        <fullName evidence="3">Heparanase-like protein</fullName>
    </submittedName>
</protein>
<dbReference type="PANTHER" id="PTHR14363:SF17">
    <property type="entry name" value="HEPARANASE-LIKE PROTEIN 3"/>
    <property type="match status" value="1"/>
</dbReference>
<evidence type="ECO:0000256" key="1">
    <source>
        <dbReference type="ARBA" id="ARBA00009800"/>
    </source>
</evidence>
<gene>
    <name evidence="3" type="ORF">SEMRO_1222_G253790.1</name>
</gene>